<evidence type="ECO:0000256" key="4">
    <source>
        <dbReference type="ARBA" id="ARBA00023136"/>
    </source>
</evidence>
<dbReference type="GO" id="GO:0016020">
    <property type="term" value="C:membrane"/>
    <property type="evidence" value="ECO:0007669"/>
    <property type="project" value="UniProtKB-SubCell"/>
</dbReference>
<dbReference type="Gene3D" id="1.20.1250.20">
    <property type="entry name" value="MFS general substrate transporter like domains"/>
    <property type="match status" value="1"/>
</dbReference>
<feature type="transmembrane region" description="Helical" evidence="5">
    <location>
        <begin position="447"/>
        <end position="468"/>
    </location>
</feature>
<dbReference type="InterPro" id="IPR036259">
    <property type="entry name" value="MFS_trans_sf"/>
</dbReference>
<feature type="transmembrane region" description="Helical" evidence="5">
    <location>
        <begin position="78"/>
        <end position="100"/>
    </location>
</feature>
<name>A0A1Y1YLM7_9PLEO</name>
<dbReference type="AlphaFoldDB" id="A0A1Y1YLM7"/>
<evidence type="ECO:0000256" key="1">
    <source>
        <dbReference type="ARBA" id="ARBA00004141"/>
    </source>
</evidence>
<dbReference type="PANTHER" id="PTHR23507">
    <property type="entry name" value="ZGC:174356"/>
    <property type="match status" value="1"/>
</dbReference>
<feature type="transmembrane region" description="Helical" evidence="5">
    <location>
        <begin position="271"/>
        <end position="293"/>
    </location>
</feature>
<proteinExistence type="predicted"/>
<evidence type="ECO:0000256" key="3">
    <source>
        <dbReference type="ARBA" id="ARBA00022989"/>
    </source>
</evidence>
<comment type="caution">
    <text evidence="6">The sequence shown here is derived from an EMBL/GenBank/DDBJ whole genome shotgun (WGS) entry which is preliminary data.</text>
</comment>
<dbReference type="Proteomes" id="UP000193144">
    <property type="component" value="Unassembled WGS sequence"/>
</dbReference>
<feature type="transmembrane region" description="Helical" evidence="5">
    <location>
        <begin position="112"/>
        <end position="135"/>
    </location>
</feature>
<gene>
    <name evidence="6" type="ORF">BCR34DRAFT_146406</name>
</gene>
<accession>A0A1Y1YLM7</accession>
<dbReference type="OrthoDB" id="194139at2759"/>
<dbReference type="SUPFAM" id="SSF103473">
    <property type="entry name" value="MFS general substrate transporter"/>
    <property type="match status" value="1"/>
</dbReference>
<keyword evidence="2 5" id="KW-0812">Transmembrane</keyword>
<feature type="transmembrane region" description="Helical" evidence="5">
    <location>
        <begin position="205"/>
        <end position="224"/>
    </location>
</feature>
<feature type="transmembrane region" description="Helical" evidence="5">
    <location>
        <begin position="305"/>
        <end position="328"/>
    </location>
</feature>
<dbReference type="PANTHER" id="PTHR23507:SF1">
    <property type="entry name" value="FI18259P1-RELATED"/>
    <property type="match status" value="1"/>
</dbReference>
<feature type="transmembrane region" description="Helical" evidence="5">
    <location>
        <begin position="370"/>
        <end position="391"/>
    </location>
</feature>
<evidence type="ECO:0000313" key="6">
    <source>
        <dbReference type="EMBL" id="ORX98666.1"/>
    </source>
</evidence>
<evidence type="ECO:0000313" key="7">
    <source>
        <dbReference type="Proteomes" id="UP000193144"/>
    </source>
</evidence>
<keyword evidence="7" id="KW-1185">Reference proteome</keyword>
<feature type="transmembrane region" description="Helical" evidence="5">
    <location>
        <begin position="340"/>
        <end position="358"/>
    </location>
</feature>
<keyword evidence="3 5" id="KW-1133">Transmembrane helix</keyword>
<sequence length="493" mass="53877">MATSTDHPMSAQRYFISVFALKFTTQFVTALLELPMVRLFEAAACREHYQDRAIPWASRTTSGGGEMQCKIPPIQNKVALLIGLKVTFDAIPGLLTSIWYGAVANTRGRRPVLALACIGQILAWSWVCAICFYGHQFMIETAWLSSAFLLIGGGPRLLLAILFTTCADVITWDKRSVVLFYLHAMTHLSRMLAQPLAAILMDEHLWIPFALALGLLLSELFWIWNLPETLPAELSENQDVNCTDTQSSTTISTTSTLQNVMTMLSHRGLSIIFAAFIVKRIAFSSEGFTFQYASETLHKKLSDTAWLRISNTIGASVVLSIILPLASYFTKWHSPGKDLFNARGSLAIGVIGFGSIFFARTFDAMCGGMYFQLATVSQLISTIGMFIAGLAEGLEPSLQALGAFIVGETLGANFFSFVSMLDVVGEIVAGPSMTAIYRVRDVVGNPAGYAFLLSSALFAGILCASCFMQTRKVQIEAPSNGAERRPLLGDEDE</sequence>
<feature type="transmembrane region" description="Helical" evidence="5">
    <location>
        <begin position="14"/>
        <end position="32"/>
    </location>
</feature>
<keyword evidence="4 5" id="KW-0472">Membrane</keyword>
<feature type="transmembrane region" description="Helical" evidence="5">
    <location>
        <begin position="147"/>
        <end position="170"/>
    </location>
</feature>
<evidence type="ECO:0000256" key="5">
    <source>
        <dbReference type="SAM" id="Phobius"/>
    </source>
</evidence>
<evidence type="ECO:0000256" key="2">
    <source>
        <dbReference type="ARBA" id="ARBA00022692"/>
    </source>
</evidence>
<protein>
    <submittedName>
        <fullName evidence="6">Major facilitator superfamily domain-containing protein</fullName>
    </submittedName>
</protein>
<organism evidence="6 7">
    <name type="scientific">Clohesyomyces aquaticus</name>
    <dbReference type="NCBI Taxonomy" id="1231657"/>
    <lineage>
        <taxon>Eukaryota</taxon>
        <taxon>Fungi</taxon>
        <taxon>Dikarya</taxon>
        <taxon>Ascomycota</taxon>
        <taxon>Pezizomycotina</taxon>
        <taxon>Dothideomycetes</taxon>
        <taxon>Pleosporomycetidae</taxon>
        <taxon>Pleosporales</taxon>
        <taxon>Lindgomycetaceae</taxon>
        <taxon>Clohesyomyces</taxon>
    </lineage>
</organism>
<dbReference type="GO" id="GO:0022857">
    <property type="term" value="F:transmembrane transporter activity"/>
    <property type="evidence" value="ECO:0007669"/>
    <property type="project" value="TreeGrafter"/>
</dbReference>
<comment type="subcellular location">
    <subcellularLocation>
        <location evidence="1">Membrane</location>
        <topology evidence="1">Multi-pass membrane protein</topology>
    </subcellularLocation>
</comment>
<dbReference type="EMBL" id="MCFA01000211">
    <property type="protein sequence ID" value="ORX98666.1"/>
    <property type="molecule type" value="Genomic_DNA"/>
</dbReference>
<reference evidence="6 7" key="1">
    <citation type="submission" date="2016-07" db="EMBL/GenBank/DDBJ databases">
        <title>Pervasive Adenine N6-methylation of Active Genes in Fungi.</title>
        <authorList>
            <consortium name="DOE Joint Genome Institute"/>
            <person name="Mondo S.J."/>
            <person name="Dannebaum R.O."/>
            <person name="Kuo R.C."/>
            <person name="Labutti K."/>
            <person name="Haridas S."/>
            <person name="Kuo A."/>
            <person name="Salamov A."/>
            <person name="Ahrendt S.R."/>
            <person name="Lipzen A."/>
            <person name="Sullivan W."/>
            <person name="Andreopoulos W.B."/>
            <person name="Clum A."/>
            <person name="Lindquist E."/>
            <person name="Daum C."/>
            <person name="Ramamoorthy G.K."/>
            <person name="Gryganskyi A."/>
            <person name="Culley D."/>
            <person name="Magnuson J.K."/>
            <person name="James T.Y."/>
            <person name="O'Malley M.A."/>
            <person name="Stajich J.E."/>
            <person name="Spatafora J.W."/>
            <person name="Visel A."/>
            <person name="Grigoriev I.V."/>
        </authorList>
    </citation>
    <scope>NUCLEOTIDE SEQUENCE [LARGE SCALE GENOMIC DNA]</scope>
    <source>
        <strain evidence="6 7">CBS 115471</strain>
    </source>
</reference>